<sequence length="106" mass="12229">MQNAIVNNQIINGKSFKKLLKNLKKIMPIEKKEQLDADTIIERLNLALSFDRPVKMQINCEAYSDRVMNFSGKLIQTNNGNLLIQSKNDLTKIHAAQIRHLKLIRE</sequence>
<organism evidence="1 2">
    <name type="scientific">Oenococcus kitaharae DSM 17330</name>
    <dbReference type="NCBI Taxonomy" id="1045004"/>
    <lineage>
        <taxon>Bacteria</taxon>
        <taxon>Bacillati</taxon>
        <taxon>Bacillota</taxon>
        <taxon>Bacilli</taxon>
        <taxon>Lactobacillales</taxon>
        <taxon>Lactobacillaceae</taxon>
        <taxon>Oenococcus</taxon>
    </lineage>
</organism>
<evidence type="ECO:0000313" key="1">
    <source>
        <dbReference type="EMBL" id="EHN59301.1"/>
    </source>
</evidence>
<evidence type="ECO:0008006" key="3">
    <source>
        <dbReference type="Google" id="ProtNLM"/>
    </source>
</evidence>
<dbReference type="Proteomes" id="UP000004959">
    <property type="component" value="Chromosome"/>
</dbReference>
<reference evidence="1 2" key="1">
    <citation type="journal article" date="2012" name="PLoS ONE">
        <title>Functional divergence in the genus oenococcus as predicted by genome sequencing of the newly-described species, Oenococcus kitaharae.</title>
        <authorList>
            <person name="Borneman A.R."/>
            <person name="McCarthy J.M."/>
            <person name="Chambers P.J."/>
            <person name="Bartowsky E.J."/>
        </authorList>
    </citation>
    <scope>NUCLEOTIDE SEQUENCE [LARGE SCALE GENOMIC DNA]</scope>
    <source>
        <strain evidence="2">DSM17330</strain>
    </source>
</reference>
<gene>
    <name evidence="1" type="ORF">OKIT_1203</name>
</gene>
<dbReference type="EMBL" id="AFVZ01000001">
    <property type="protein sequence ID" value="EHN59301.1"/>
    <property type="molecule type" value="Genomic_DNA"/>
</dbReference>
<dbReference type="OrthoDB" id="2151742at2"/>
<evidence type="ECO:0000313" key="2">
    <source>
        <dbReference type="Proteomes" id="UP000004959"/>
    </source>
</evidence>
<dbReference type="RefSeq" id="WP_007746144.1">
    <property type="nucleotide sequence ID" value="NZ_CM001398.1"/>
</dbReference>
<comment type="caution">
    <text evidence="1">The sequence shown here is derived from an EMBL/GenBank/DDBJ whole genome shotgun (WGS) entry which is preliminary data.</text>
</comment>
<protein>
    <recommendedName>
        <fullName evidence="3">YolD-like protein</fullName>
    </recommendedName>
</protein>
<proteinExistence type="predicted"/>
<name>G9WFK9_9LACO</name>
<dbReference type="HOGENOM" id="CLU_2247269_0_0_9"/>
<dbReference type="STRING" id="336988.NT96_07320"/>
<accession>G9WFK9</accession>
<keyword evidence="2" id="KW-1185">Reference proteome</keyword>
<dbReference type="AlphaFoldDB" id="G9WFK9"/>
<dbReference type="PATRIC" id="fig|1045004.4.peg.1200"/>